<reference evidence="4" key="1">
    <citation type="journal article" date="2019" name="Int. J. Syst. Evol. Microbiol.">
        <title>The Global Catalogue of Microorganisms (GCM) 10K type strain sequencing project: providing services to taxonomists for standard genome sequencing and annotation.</title>
        <authorList>
            <consortium name="The Broad Institute Genomics Platform"/>
            <consortium name="The Broad Institute Genome Sequencing Center for Infectious Disease"/>
            <person name="Wu L."/>
            <person name="Ma J."/>
        </authorList>
    </citation>
    <scope>NUCLEOTIDE SEQUENCE [LARGE SCALE GENOMIC DNA]</scope>
    <source>
        <strain evidence="4">JCM 17924</strain>
    </source>
</reference>
<keyword evidence="4" id="KW-1185">Reference proteome</keyword>
<feature type="domain" description="General stress protein FMN-binding split barrel" evidence="2">
    <location>
        <begin position="39"/>
        <end position="185"/>
    </location>
</feature>
<dbReference type="Pfam" id="PF16242">
    <property type="entry name" value="Pyrid_ox_like"/>
    <property type="match status" value="1"/>
</dbReference>
<dbReference type="Proteomes" id="UP001500454">
    <property type="component" value="Unassembled WGS sequence"/>
</dbReference>
<dbReference type="PANTHER" id="PTHR34818:SF1">
    <property type="entry name" value="PROTEIN BLI-3"/>
    <property type="match status" value="1"/>
</dbReference>
<dbReference type="PANTHER" id="PTHR34818">
    <property type="entry name" value="PROTEIN BLI-3"/>
    <property type="match status" value="1"/>
</dbReference>
<dbReference type="InterPro" id="IPR052917">
    <property type="entry name" value="Stress-Dev_Protein"/>
</dbReference>
<dbReference type="InterPro" id="IPR012349">
    <property type="entry name" value="Split_barrel_FMN-bd"/>
</dbReference>
<evidence type="ECO:0000256" key="1">
    <source>
        <dbReference type="SAM" id="MobiDB-lite"/>
    </source>
</evidence>
<gene>
    <name evidence="3" type="ORF">GCM10023186_29890</name>
</gene>
<accession>A0ABP8J735</accession>
<evidence type="ECO:0000259" key="2">
    <source>
        <dbReference type="Pfam" id="PF16242"/>
    </source>
</evidence>
<dbReference type="EMBL" id="BAABHA010000010">
    <property type="protein sequence ID" value="GAA4385931.1"/>
    <property type="molecule type" value="Genomic_DNA"/>
</dbReference>
<sequence>MARQSNPGLLRPVSPNTSFQSDQPKHPDPMAEKVAVSHDVSKLVERIKDIKIAMMTTAESDGSLHSRPMYTHKPEADGTLWFFTEKDSPKIDEVQQDRHINLGYSKPDDNLYVSITGRATIVTDRAKIKDMWNEGLRTWFPKGSDDPNIALLRVDIDRGEYWDQPSNVLVHAFGYVKAVATGERYQPTGDEHAKVNPK</sequence>
<protein>
    <submittedName>
        <fullName evidence="3">Pyridoxamine 5'-phosphate oxidase family protein</fullName>
    </submittedName>
</protein>
<dbReference type="Gene3D" id="2.30.110.10">
    <property type="entry name" value="Electron Transport, Fmn-binding Protein, Chain A"/>
    <property type="match status" value="1"/>
</dbReference>
<name>A0ABP8J735_9BACT</name>
<feature type="region of interest" description="Disordered" evidence="1">
    <location>
        <begin position="1"/>
        <end position="33"/>
    </location>
</feature>
<feature type="compositionally biased region" description="Basic and acidic residues" evidence="1">
    <location>
        <begin position="23"/>
        <end position="33"/>
    </location>
</feature>
<organism evidence="3 4">
    <name type="scientific">Hymenobacter koreensis</name>
    <dbReference type="NCBI Taxonomy" id="1084523"/>
    <lineage>
        <taxon>Bacteria</taxon>
        <taxon>Pseudomonadati</taxon>
        <taxon>Bacteroidota</taxon>
        <taxon>Cytophagia</taxon>
        <taxon>Cytophagales</taxon>
        <taxon>Hymenobacteraceae</taxon>
        <taxon>Hymenobacter</taxon>
    </lineage>
</organism>
<evidence type="ECO:0000313" key="4">
    <source>
        <dbReference type="Proteomes" id="UP001500454"/>
    </source>
</evidence>
<dbReference type="InterPro" id="IPR038725">
    <property type="entry name" value="YdaG_split_barrel_FMN-bd"/>
</dbReference>
<dbReference type="SUPFAM" id="SSF50475">
    <property type="entry name" value="FMN-binding split barrel"/>
    <property type="match status" value="1"/>
</dbReference>
<comment type="caution">
    <text evidence="3">The sequence shown here is derived from an EMBL/GenBank/DDBJ whole genome shotgun (WGS) entry which is preliminary data.</text>
</comment>
<evidence type="ECO:0000313" key="3">
    <source>
        <dbReference type="EMBL" id="GAA4385931.1"/>
    </source>
</evidence>
<proteinExistence type="predicted"/>